<dbReference type="SUPFAM" id="SSF81338">
    <property type="entry name" value="Aquaporin-like"/>
    <property type="match status" value="1"/>
</dbReference>
<evidence type="ECO:0000256" key="6">
    <source>
        <dbReference type="ARBA" id="ARBA00023136"/>
    </source>
</evidence>
<dbReference type="GO" id="GO:0005886">
    <property type="term" value="C:plasma membrane"/>
    <property type="evidence" value="ECO:0007669"/>
    <property type="project" value="TreeGrafter"/>
</dbReference>
<dbReference type="PANTHER" id="PTHR43829:SF9">
    <property type="entry name" value="AQUAPORIN-9"/>
    <property type="match status" value="1"/>
</dbReference>
<keyword evidence="4 7" id="KW-0812">Transmembrane</keyword>
<dbReference type="PANTHER" id="PTHR43829">
    <property type="entry name" value="AQUAPORIN OR AQUAGLYCEROPORIN RELATED"/>
    <property type="match status" value="1"/>
</dbReference>
<evidence type="ECO:0000256" key="5">
    <source>
        <dbReference type="ARBA" id="ARBA00022989"/>
    </source>
</evidence>
<dbReference type="PRINTS" id="PR00783">
    <property type="entry name" value="MINTRINSICP"/>
</dbReference>
<keyword evidence="6 8" id="KW-0472">Membrane</keyword>
<evidence type="ECO:0000256" key="4">
    <source>
        <dbReference type="ARBA" id="ARBA00022692"/>
    </source>
</evidence>
<feature type="transmembrane region" description="Helical" evidence="8">
    <location>
        <begin position="142"/>
        <end position="162"/>
    </location>
</feature>
<feature type="transmembrane region" description="Helical" evidence="8">
    <location>
        <begin position="12"/>
        <end position="31"/>
    </location>
</feature>
<dbReference type="PROSITE" id="PS00221">
    <property type="entry name" value="MIP"/>
    <property type="match status" value="1"/>
</dbReference>
<evidence type="ECO:0000313" key="10">
    <source>
        <dbReference type="Proteomes" id="UP000323144"/>
    </source>
</evidence>
<keyword evidence="3 7" id="KW-0813">Transport</keyword>
<reference evidence="9 10" key="1">
    <citation type="submission" date="2019-08" db="EMBL/GenBank/DDBJ databases">
        <title>Complete genome sequence of Spiroplasma chinense CCH (DSM 19755).</title>
        <authorList>
            <person name="Shen H.-Y."/>
            <person name="Lin Y.-C."/>
            <person name="Chou L."/>
            <person name="Kuo C.-H."/>
        </authorList>
    </citation>
    <scope>NUCLEOTIDE SEQUENCE [LARGE SCALE GENOMIC DNA]</scope>
    <source>
        <strain evidence="9 10">CCH</strain>
    </source>
</reference>
<dbReference type="KEGG" id="schi:SCHIN_v1c01590"/>
<comment type="similarity">
    <text evidence="2 7">Belongs to the MIP/aquaporin (TC 1.A.8) family.</text>
</comment>
<gene>
    <name evidence="9" type="primary">glpF</name>
    <name evidence="9" type="ORF">SCHIN_v1c01590</name>
</gene>
<evidence type="ECO:0000256" key="7">
    <source>
        <dbReference type="RuleBase" id="RU000477"/>
    </source>
</evidence>
<sequence>MDNWLTYFSTELLGTMILIVLGNGVVANIVLKGTKGNNSGWIAISAGWGFAVTVGATISSALGGVAHLNPAVTIAMLISGWKQNIGPFSALPLILLGQVCGAIIGQIIVDIFYVKHINDTLSSDEKNNVLAMHATIPTHRNAFVNVFCEFIATAVLIATIMATRNWFGQSDWMGPIIVGVCVIAIGLSLGGTTGYAINPVRDLIPRIVHQLLPIKGKGKSDWKYSWIPVVGPILAGLVIGAAFI</sequence>
<organism evidence="9 10">
    <name type="scientific">Spiroplasma chinense</name>
    <dbReference type="NCBI Taxonomy" id="216932"/>
    <lineage>
        <taxon>Bacteria</taxon>
        <taxon>Bacillati</taxon>
        <taxon>Mycoplasmatota</taxon>
        <taxon>Mollicutes</taxon>
        <taxon>Entomoplasmatales</taxon>
        <taxon>Spiroplasmataceae</taxon>
        <taxon>Spiroplasma</taxon>
    </lineage>
</organism>
<dbReference type="InterPro" id="IPR000425">
    <property type="entry name" value="MIP"/>
</dbReference>
<evidence type="ECO:0000256" key="3">
    <source>
        <dbReference type="ARBA" id="ARBA00022448"/>
    </source>
</evidence>
<feature type="transmembrane region" description="Helical" evidence="8">
    <location>
        <begin position="174"/>
        <end position="197"/>
    </location>
</feature>
<dbReference type="Pfam" id="PF00230">
    <property type="entry name" value="MIP"/>
    <property type="match status" value="1"/>
</dbReference>
<evidence type="ECO:0000256" key="8">
    <source>
        <dbReference type="SAM" id="Phobius"/>
    </source>
</evidence>
<keyword evidence="5 8" id="KW-1133">Transmembrane helix</keyword>
<evidence type="ECO:0000313" key="9">
    <source>
        <dbReference type="EMBL" id="QEH61357.1"/>
    </source>
</evidence>
<feature type="transmembrane region" description="Helical" evidence="8">
    <location>
        <begin position="88"/>
        <end position="113"/>
    </location>
</feature>
<keyword evidence="10" id="KW-1185">Reference proteome</keyword>
<accession>A0A5B9Y525</accession>
<dbReference type="Gene3D" id="1.20.1080.10">
    <property type="entry name" value="Glycerol uptake facilitator protein"/>
    <property type="match status" value="1"/>
</dbReference>
<dbReference type="InterPro" id="IPR022357">
    <property type="entry name" value="MIP_CS"/>
</dbReference>
<feature type="transmembrane region" description="Helical" evidence="8">
    <location>
        <begin position="43"/>
        <end position="68"/>
    </location>
</feature>
<dbReference type="InterPro" id="IPR023271">
    <property type="entry name" value="Aquaporin-like"/>
</dbReference>
<protein>
    <submittedName>
        <fullName evidence="9">Glycerol uptake facilitator protein</fullName>
    </submittedName>
</protein>
<dbReference type="AlphaFoldDB" id="A0A5B9Y525"/>
<evidence type="ECO:0000256" key="2">
    <source>
        <dbReference type="ARBA" id="ARBA00006175"/>
    </source>
</evidence>
<proteinExistence type="inferred from homology"/>
<feature type="transmembrane region" description="Helical" evidence="8">
    <location>
        <begin position="224"/>
        <end position="243"/>
    </location>
</feature>
<dbReference type="Proteomes" id="UP000323144">
    <property type="component" value="Chromosome"/>
</dbReference>
<dbReference type="InterPro" id="IPR050363">
    <property type="entry name" value="MIP/Aquaporin"/>
</dbReference>
<dbReference type="RefSeq" id="WP_166507751.1">
    <property type="nucleotide sequence ID" value="NZ_CP043026.1"/>
</dbReference>
<dbReference type="EMBL" id="CP043026">
    <property type="protein sequence ID" value="QEH61357.1"/>
    <property type="molecule type" value="Genomic_DNA"/>
</dbReference>
<evidence type="ECO:0000256" key="1">
    <source>
        <dbReference type="ARBA" id="ARBA00004141"/>
    </source>
</evidence>
<dbReference type="GO" id="GO:0015254">
    <property type="term" value="F:glycerol channel activity"/>
    <property type="evidence" value="ECO:0007669"/>
    <property type="project" value="TreeGrafter"/>
</dbReference>
<name>A0A5B9Y525_9MOLU</name>
<comment type="subcellular location">
    <subcellularLocation>
        <location evidence="1">Membrane</location>
        <topology evidence="1">Multi-pass membrane protein</topology>
    </subcellularLocation>
</comment>